<sequence length="123" mass="14369">MSDFDLEAILGEPLQREPIFHRRAFGTSRDDLEAMTAEDFFEIGASGRIYRRDFVIANLLERYQQPERHDWPCRDFSIRRLAENLYLLNYTLDEPGRTTLRTTIWQSSGGSWKIVFHQGTIAG</sequence>
<protein>
    <recommendedName>
        <fullName evidence="1">DUF4440 domain-containing protein</fullName>
    </recommendedName>
</protein>
<feature type="domain" description="DUF4440" evidence="1">
    <location>
        <begin position="30"/>
        <end position="114"/>
    </location>
</feature>
<dbReference type="Proteomes" id="UP000251166">
    <property type="component" value="Chromosome"/>
</dbReference>
<dbReference type="Pfam" id="PF14534">
    <property type="entry name" value="DUF4440"/>
    <property type="match status" value="1"/>
</dbReference>
<accession>A0A2Z4YED3</accession>
<evidence type="ECO:0000313" key="3">
    <source>
        <dbReference type="Proteomes" id="UP000251166"/>
    </source>
</evidence>
<dbReference type="EMBL" id="CP030760">
    <property type="protein sequence ID" value="AXA38882.1"/>
    <property type="molecule type" value="Genomic_DNA"/>
</dbReference>
<gene>
    <name evidence="2" type="ORF">DLJ82_1276</name>
</gene>
<dbReference type="AlphaFoldDB" id="A0A2Z4YED3"/>
<name>A0A2Z4YED3_RHILE</name>
<dbReference type="Gene3D" id="3.10.450.50">
    <property type="match status" value="1"/>
</dbReference>
<evidence type="ECO:0000259" key="1">
    <source>
        <dbReference type="Pfam" id="PF14534"/>
    </source>
</evidence>
<reference evidence="2 3" key="1">
    <citation type="submission" date="2018-07" db="EMBL/GenBank/DDBJ databases">
        <title>Rhizobium leguminosarum strain:ATCC 14479 Genome sequencing and assembly.</title>
        <authorList>
            <person name="Chakraborty R."/>
        </authorList>
    </citation>
    <scope>NUCLEOTIDE SEQUENCE [LARGE SCALE GENOMIC DNA]</scope>
    <source>
        <strain evidence="2 3">ATCC 14479</strain>
    </source>
</reference>
<dbReference type="InterPro" id="IPR032710">
    <property type="entry name" value="NTF2-like_dom_sf"/>
</dbReference>
<proteinExistence type="predicted"/>
<dbReference type="InterPro" id="IPR027843">
    <property type="entry name" value="DUF4440"/>
</dbReference>
<dbReference type="SUPFAM" id="SSF54427">
    <property type="entry name" value="NTF2-like"/>
    <property type="match status" value="1"/>
</dbReference>
<evidence type="ECO:0000313" key="2">
    <source>
        <dbReference type="EMBL" id="AXA38882.1"/>
    </source>
</evidence>
<organism evidence="2 3">
    <name type="scientific">Rhizobium leguminosarum</name>
    <dbReference type="NCBI Taxonomy" id="384"/>
    <lineage>
        <taxon>Bacteria</taxon>
        <taxon>Pseudomonadati</taxon>
        <taxon>Pseudomonadota</taxon>
        <taxon>Alphaproteobacteria</taxon>
        <taxon>Hyphomicrobiales</taxon>
        <taxon>Rhizobiaceae</taxon>
        <taxon>Rhizobium/Agrobacterium group</taxon>
        <taxon>Rhizobium</taxon>
    </lineage>
</organism>
<dbReference type="RefSeq" id="WP_112903932.1">
    <property type="nucleotide sequence ID" value="NZ_CP030760.1"/>
</dbReference>